<dbReference type="Proteomes" id="UP000075880">
    <property type="component" value="Unassembled WGS sequence"/>
</dbReference>
<feature type="domain" description="C2H2-type" evidence="10">
    <location>
        <begin position="273"/>
        <end position="300"/>
    </location>
</feature>
<dbReference type="FunFam" id="3.30.160.60:FF:000065">
    <property type="entry name" value="B-cell CLL/lymphoma 6, member B"/>
    <property type="match status" value="1"/>
</dbReference>
<dbReference type="GO" id="GO:0003677">
    <property type="term" value="F:DNA binding"/>
    <property type="evidence" value="ECO:0007669"/>
    <property type="project" value="UniProtKB-KW"/>
</dbReference>
<feature type="domain" description="C2H2-type" evidence="10">
    <location>
        <begin position="329"/>
        <end position="356"/>
    </location>
</feature>
<name>A0AAG5CPW1_ANOAO</name>
<feature type="domain" description="C2H2-type" evidence="10">
    <location>
        <begin position="425"/>
        <end position="453"/>
    </location>
</feature>
<dbReference type="FunFam" id="3.30.160.60:FF:001235">
    <property type="entry name" value="Si:ch211-119o8.6"/>
    <property type="match status" value="1"/>
</dbReference>
<sequence>MYQTVEYFPLTIRCVICLCSPSTMLSFDTPIDVEGIQMCCGAMYRKFIWIEASAMANIRRDQLKLCLSCFTQLNTCYLFQRKARKSAEHLSIIKRRNWDESFVLEGSKGKTKCDETIDNFIDEGRNVHQNEEDNSMESLDGSASAMKDGENTLHEIDTASLVQITKEEYIVELDELVQPDAVIDEASTASTEVHVLEEQAEEIVILTSVAEETDVKCPRNTEQGEDGPLIMVRGAEERAIQCTRCTLGMDTMTSFREHFIEDHCLKESESTQMQCTECKRNFKGRKSFIQHLVIHQVNKPYVCRVCAKSFYYAHHQRKHELTHSKERPFRCERCPKTFTNKQNLDNHLFKHEAQANYVCNVCPSRFKSPKALHSHKLIKHDAEIWYFKPYACEKCGKMLHSQTAASYHAKQQCDRIALGPVSLYITCLVCKQHFPTRAQLERHLQTQHTAEEHRSYIRQNIGKTSANECDVCGRTFSQRVILMRHKLRHEGIKPYQCAHCKRSFAQKGTLKTHIRTHTDERPFLCAGCGDSFRSAGSLRCHRMRRCANRELKTLGNK</sequence>
<evidence type="ECO:0000256" key="2">
    <source>
        <dbReference type="ARBA" id="ARBA00006991"/>
    </source>
</evidence>
<dbReference type="InterPro" id="IPR036236">
    <property type="entry name" value="Znf_C2H2_sf"/>
</dbReference>
<evidence type="ECO:0000256" key="1">
    <source>
        <dbReference type="ARBA" id="ARBA00004123"/>
    </source>
</evidence>
<feature type="domain" description="C2H2-type" evidence="10">
    <location>
        <begin position="467"/>
        <end position="494"/>
    </location>
</feature>
<feature type="domain" description="C2H2-type" evidence="10">
    <location>
        <begin position="495"/>
        <end position="522"/>
    </location>
</feature>
<dbReference type="AlphaFoldDB" id="A0AAG5CPW1"/>
<dbReference type="PANTHER" id="PTHR24394">
    <property type="entry name" value="ZINC FINGER PROTEIN"/>
    <property type="match status" value="1"/>
</dbReference>
<protein>
    <recommendedName>
        <fullName evidence="10">C2H2-type domain-containing protein</fullName>
    </recommendedName>
</protein>
<dbReference type="GO" id="GO:0000981">
    <property type="term" value="F:DNA-binding transcription factor activity, RNA polymerase II-specific"/>
    <property type="evidence" value="ECO:0007669"/>
    <property type="project" value="TreeGrafter"/>
</dbReference>
<organism evidence="11 12">
    <name type="scientific">Anopheles atroparvus</name>
    <name type="common">European mosquito</name>
    <dbReference type="NCBI Taxonomy" id="41427"/>
    <lineage>
        <taxon>Eukaryota</taxon>
        <taxon>Metazoa</taxon>
        <taxon>Ecdysozoa</taxon>
        <taxon>Arthropoda</taxon>
        <taxon>Hexapoda</taxon>
        <taxon>Insecta</taxon>
        <taxon>Pterygota</taxon>
        <taxon>Neoptera</taxon>
        <taxon>Endopterygota</taxon>
        <taxon>Diptera</taxon>
        <taxon>Nematocera</taxon>
        <taxon>Culicoidea</taxon>
        <taxon>Culicidae</taxon>
        <taxon>Anophelinae</taxon>
        <taxon>Anopheles</taxon>
    </lineage>
</organism>
<dbReference type="GO" id="GO:0005634">
    <property type="term" value="C:nucleus"/>
    <property type="evidence" value="ECO:0007669"/>
    <property type="project" value="UniProtKB-SubCell"/>
</dbReference>
<proteinExistence type="inferred from homology"/>
<evidence type="ECO:0000256" key="8">
    <source>
        <dbReference type="ARBA" id="ARBA00023242"/>
    </source>
</evidence>
<keyword evidence="4" id="KW-0677">Repeat</keyword>
<evidence type="ECO:0000256" key="7">
    <source>
        <dbReference type="ARBA" id="ARBA00023125"/>
    </source>
</evidence>
<dbReference type="Pfam" id="PF00096">
    <property type="entry name" value="zf-C2H2"/>
    <property type="match status" value="2"/>
</dbReference>
<dbReference type="PANTHER" id="PTHR24394:SF29">
    <property type="entry name" value="MYONEURIN"/>
    <property type="match status" value="1"/>
</dbReference>
<keyword evidence="6" id="KW-0862">Zinc</keyword>
<dbReference type="GO" id="GO:0008270">
    <property type="term" value="F:zinc ion binding"/>
    <property type="evidence" value="ECO:0007669"/>
    <property type="project" value="UniProtKB-KW"/>
</dbReference>
<evidence type="ECO:0000313" key="12">
    <source>
        <dbReference type="Proteomes" id="UP000075880"/>
    </source>
</evidence>
<dbReference type="Gene3D" id="3.30.160.60">
    <property type="entry name" value="Classic Zinc Finger"/>
    <property type="match status" value="7"/>
</dbReference>
<evidence type="ECO:0000256" key="9">
    <source>
        <dbReference type="PROSITE-ProRule" id="PRU00042"/>
    </source>
</evidence>
<keyword evidence="12" id="KW-1185">Reference proteome</keyword>
<keyword evidence="8" id="KW-0539">Nucleus</keyword>
<dbReference type="SMART" id="SM00355">
    <property type="entry name" value="ZnF_C2H2"/>
    <property type="match status" value="10"/>
</dbReference>
<dbReference type="InterPro" id="IPR013087">
    <property type="entry name" value="Znf_C2H2_type"/>
</dbReference>
<accession>A0AAG5CPW1</accession>
<keyword evidence="3" id="KW-0479">Metal-binding</keyword>
<evidence type="ECO:0000313" key="11">
    <source>
        <dbReference type="EnsemblMetazoa" id="ENSAATROPP000628"/>
    </source>
</evidence>
<keyword evidence="7" id="KW-0238">DNA-binding</keyword>
<evidence type="ECO:0000256" key="5">
    <source>
        <dbReference type="ARBA" id="ARBA00022771"/>
    </source>
</evidence>
<dbReference type="SUPFAM" id="SSF57667">
    <property type="entry name" value="beta-beta-alpha zinc fingers"/>
    <property type="match status" value="4"/>
</dbReference>
<evidence type="ECO:0000259" key="10">
    <source>
        <dbReference type="PROSITE" id="PS50157"/>
    </source>
</evidence>
<comment type="subcellular location">
    <subcellularLocation>
        <location evidence="1">Nucleus</location>
    </subcellularLocation>
</comment>
<feature type="domain" description="C2H2-type" evidence="10">
    <location>
        <begin position="523"/>
        <end position="550"/>
    </location>
</feature>
<feature type="domain" description="C2H2-type" evidence="10">
    <location>
        <begin position="357"/>
        <end position="383"/>
    </location>
</feature>
<keyword evidence="5 9" id="KW-0863">Zinc-finger</keyword>
<feature type="domain" description="C2H2-type" evidence="10">
    <location>
        <begin position="301"/>
        <end position="328"/>
    </location>
</feature>
<dbReference type="PROSITE" id="PS50157">
    <property type="entry name" value="ZINC_FINGER_C2H2_2"/>
    <property type="match status" value="8"/>
</dbReference>
<evidence type="ECO:0000256" key="3">
    <source>
        <dbReference type="ARBA" id="ARBA00022723"/>
    </source>
</evidence>
<evidence type="ECO:0000256" key="6">
    <source>
        <dbReference type="ARBA" id="ARBA00022833"/>
    </source>
</evidence>
<dbReference type="Pfam" id="PF13894">
    <property type="entry name" value="zf-C2H2_4"/>
    <property type="match status" value="1"/>
</dbReference>
<comment type="similarity">
    <text evidence="2">Belongs to the krueppel C2H2-type zinc-finger protein family.</text>
</comment>
<dbReference type="EnsemblMetazoa" id="ENSAATROPT000660">
    <property type="protein sequence ID" value="ENSAATROPP000628"/>
    <property type="gene ID" value="ENSAATROPG000533"/>
</dbReference>
<evidence type="ECO:0000256" key="4">
    <source>
        <dbReference type="ARBA" id="ARBA00022737"/>
    </source>
</evidence>
<dbReference type="PROSITE" id="PS00028">
    <property type="entry name" value="ZINC_FINGER_C2H2_1"/>
    <property type="match status" value="7"/>
</dbReference>
<reference evidence="11" key="1">
    <citation type="submission" date="2024-04" db="UniProtKB">
        <authorList>
            <consortium name="EnsemblMetazoa"/>
        </authorList>
    </citation>
    <scope>IDENTIFICATION</scope>
    <source>
        <strain evidence="11">EBRO</strain>
    </source>
</reference>